<proteinExistence type="predicted"/>
<dbReference type="Proteomes" id="UP000075320">
    <property type="component" value="Unassembled WGS sequence"/>
</dbReference>
<feature type="signal peptide" evidence="1">
    <location>
        <begin position="1"/>
        <end position="23"/>
    </location>
</feature>
<evidence type="ECO:0000313" key="3">
    <source>
        <dbReference type="Proteomes" id="UP000075320"/>
    </source>
</evidence>
<evidence type="ECO:0000256" key="1">
    <source>
        <dbReference type="SAM" id="SignalP"/>
    </source>
</evidence>
<keyword evidence="1" id="KW-0732">Signal</keyword>
<protein>
    <submittedName>
        <fullName evidence="2">Uncharacterized protein</fullName>
    </submittedName>
</protein>
<gene>
    <name evidence="2" type="ORF">AZI86_01290</name>
</gene>
<comment type="caution">
    <text evidence="2">The sequence shown here is derived from an EMBL/GenBank/DDBJ whole genome shotgun (WGS) entry which is preliminary data.</text>
</comment>
<dbReference type="RefSeq" id="WP_061833282.1">
    <property type="nucleotide sequence ID" value="NZ_LUKE01000001.1"/>
</dbReference>
<reference evidence="2 3" key="1">
    <citation type="submission" date="2016-03" db="EMBL/GenBank/DDBJ databases">
        <authorList>
            <person name="Ploux O."/>
        </authorList>
    </citation>
    <scope>NUCLEOTIDE SEQUENCE [LARGE SCALE GENOMIC DNA]</scope>
    <source>
        <strain evidence="2 3">R0</strain>
    </source>
</reference>
<keyword evidence="3" id="KW-1185">Reference proteome</keyword>
<dbReference type="AlphaFoldDB" id="A0A150WMX0"/>
<evidence type="ECO:0000313" key="2">
    <source>
        <dbReference type="EMBL" id="KYG65738.1"/>
    </source>
</evidence>
<feature type="chain" id="PRO_5007573304" evidence="1">
    <location>
        <begin position="24"/>
        <end position="261"/>
    </location>
</feature>
<accession>A0A150WMX0</accession>
<organism evidence="2 3">
    <name type="scientific">Bdellovibrio bacteriovorus</name>
    <dbReference type="NCBI Taxonomy" id="959"/>
    <lineage>
        <taxon>Bacteria</taxon>
        <taxon>Pseudomonadati</taxon>
        <taxon>Bdellovibrionota</taxon>
        <taxon>Bdellovibrionia</taxon>
        <taxon>Bdellovibrionales</taxon>
        <taxon>Pseudobdellovibrionaceae</taxon>
        <taxon>Bdellovibrio</taxon>
    </lineage>
</organism>
<name>A0A150WMX0_BDEBC</name>
<sequence length="261" mass="29723">MKFLISSITIPLIISAFSFSARAFDAPVNCTPFGNSEQPFERDYKFLNSKEAIDQDALATYQGEHRLKGRAYWDQNQRAYVLPYSQSGVPLTQNFIKGLSAHFAKALENRYADAIIYPDMGHAHLVLPTQEWIDTKKSTEDMTARVNAALASPRIKALYHTAEMVHIKEGDFAKGRMPQDPWKLWRYFSRNLLGSFESLPSLEVLWAGPKAVYNTVREVPSMTEVTTVYFVAHKSGCFPFKAPEGEKFFDITFETIPYKKN</sequence>
<dbReference type="EMBL" id="LUKE01000001">
    <property type="protein sequence ID" value="KYG65738.1"/>
    <property type="molecule type" value="Genomic_DNA"/>
</dbReference>